<dbReference type="STRING" id="1121307.CLCY_2c02880"/>
<comment type="catalytic activity">
    <reaction evidence="3">
        <text>3'-dephospho-CoA + ATP = ADP + CoA + H(+)</text>
        <dbReference type="Rhea" id="RHEA:18245"/>
        <dbReference type="ChEBI" id="CHEBI:15378"/>
        <dbReference type="ChEBI" id="CHEBI:30616"/>
        <dbReference type="ChEBI" id="CHEBI:57287"/>
        <dbReference type="ChEBI" id="CHEBI:57328"/>
        <dbReference type="ChEBI" id="CHEBI:456216"/>
        <dbReference type="EC" id="2.7.1.24"/>
    </reaction>
</comment>
<evidence type="ECO:0000256" key="1">
    <source>
        <dbReference type="ARBA" id="ARBA00022741"/>
    </source>
</evidence>
<dbReference type="RefSeq" id="WP_048570955.1">
    <property type="nucleotide sequence ID" value="NZ_LFVU01000027.1"/>
</dbReference>
<evidence type="ECO:0000256" key="2">
    <source>
        <dbReference type="ARBA" id="ARBA00022840"/>
    </source>
</evidence>
<evidence type="ECO:0000256" key="4">
    <source>
        <dbReference type="NCBIfam" id="TIGR00152"/>
    </source>
</evidence>
<keyword evidence="3" id="KW-0963">Cytoplasm</keyword>
<accession>A0A0J8D6Q6</accession>
<dbReference type="GO" id="GO:0005524">
    <property type="term" value="F:ATP binding"/>
    <property type="evidence" value="ECO:0007669"/>
    <property type="project" value="UniProtKB-UniRule"/>
</dbReference>
<dbReference type="NCBIfam" id="TIGR00152">
    <property type="entry name" value="dephospho-CoA kinase"/>
    <property type="match status" value="1"/>
</dbReference>
<dbReference type="GO" id="GO:0004140">
    <property type="term" value="F:dephospho-CoA kinase activity"/>
    <property type="evidence" value="ECO:0007669"/>
    <property type="project" value="UniProtKB-UniRule"/>
</dbReference>
<keyword evidence="3" id="KW-0173">Coenzyme A biosynthesis</keyword>
<comment type="function">
    <text evidence="3">Catalyzes the phosphorylation of the 3'-hydroxyl group of dephosphocoenzyme A to form coenzyme A.</text>
</comment>
<dbReference type="PANTHER" id="PTHR10695">
    <property type="entry name" value="DEPHOSPHO-COA KINASE-RELATED"/>
    <property type="match status" value="1"/>
</dbReference>
<organism evidence="5 6">
    <name type="scientific">Clostridium cylindrosporum DSM 605</name>
    <dbReference type="NCBI Taxonomy" id="1121307"/>
    <lineage>
        <taxon>Bacteria</taxon>
        <taxon>Bacillati</taxon>
        <taxon>Bacillota</taxon>
        <taxon>Clostridia</taxon>
        <taxon>Eubacteriales</taxon>
        <taxon>Clostridiaceae</taxon>
        <taxon>Clostridium</taxon>
    </lineage>
</organism>
<dbReference type="InterPro" id="IPR027417">
    <property type="entry name" value="P-loop_NTPase"/>
</dbReference>
<keyword evidence="1 3" id="KW-0547">Nucleotide-binding</keyword>
<dbReference type="UniPathway" id="UPA00241">
    <property type="reaction ID" value="UER00356"/>
</dbReference>
<dbReference type="GO" id="GO:0005737">
    <property type="term" value="C:cytoplasm"/>
    <property type="evidence" value="ECO:0007669"/>
    <property type="project" value="UniProtKB-SubCell"/>
</dbReference>
<dbReference type="HAMAP" id="MF_00376">
    <property type="entry name" value="Dephospho_CoA_kinase"/>
    <property type="match status" value="1"/>
</dbReference>
<dbReference type="EMBL" id="LFVU01000027">
    <property type="protein sequence ID" value="KMT21527.1"/>
    <property type="molecule type" value="Genomic_DNA"/>
</dbReference>
<evidence type="ECO:0000256" key="3">
    <source>
        <dbReference type="HAMAP-Rule" id="MF_00376"/>
    </source>
</evidence>
<dbReference type="Gene3D" id="3.40.50.300">
    <property type="entry name" value="P-loop containing nucleotide triphosphate hydrolases"/>
    <property type="match status" value="1"/>
</dbReference>
<dbReference type="InterPro" id="IPR001977">
    <property type="entry name" value="Depp_CoAkinase"/>
</dbReference>
<proteinExistence type="inferred from homology"/>
<keyword evidence="3 5" id="KW-0418">Kinase</keyword>
<dbReference type="Pfam" id="PF01121">
    <property type="entry name" value="CoaE"/>
    <property type="match status" value="1"/>
</dbReference>
<dbReference type="PROSITE" id="PS51219">
    <property type="entry name" value="DPCK"/>
    <property type="match status" value="1"/>
</dbReference>
<feature type="binding site" evidence="3">
    <location>
        <begin position="11"/>
        <end position="16"/>
    </location>
    <ligand>
        <name>ATP</name>
        <dbReference type="ChEBI" id="CHEBI:30616"/>
    </ligand>
</feature>
<comment type="subcellular location">
    <subcellularLocation>
        <location evidence="3">Cytoplasm</location>
    </subcellularLocation>
</comment>
<keyword evidence="6" id="KW-1185">Reference proteome</keyword>
<dbReference type="PATRIC" id="fig|1121307.3.peg.1145"/>
<name>A0A0J8D6Q6_CLOCY</name>
<dbReference type="OrthoDB" id="9812943at2"/>
<evidence type="ECO:0000313" key="6">
    <source>
        <dbReference type="Proteomes" id="UP000036756"/>
    </source>
</evidence>
<dbReference type="CDD" id="cd02022">
    <property type="entry name" value="DPCK"/>
    <property type="match status" value="1"/>
</dbReference>
<dbReference type="PANTHER" id="PTHR10695:SF46">
    <property type="entry name" value="BIFUNCTIONAL COENZYME A SYNTHASE-RELATED"/>
    <property type="match status" value="1"/>
</dbReference>
<evidence type="ECO:0000313" key="5">
    <source>
        <dbReference type="EMBL" id="KMT21527.1"/>
    </source>
</evidence>
<dbReference type="Proteomes" id="UP000036756">
    <property type="component" value="Unassembled WGS sequence"/>
</dbReference>
<dbReference type="AlphaFoldDB" id="A0A0J8D6Q6"/>
<protein>
    <recommendedName>
        <fullName evidence="3 4">Dephospho-CoA kinase</fullName>
        <ecNumber evidence="3 4">2.7.1.24</ecNumber>
    </recommendedName>
    <alternativeName>
        <fullName evidence="3">Dephosphocoenzyme A kinase</fullName>
    </alternativeName>
</protein>
<dbReference type="EC" id="2.7.1.24" evidence="3 4"/>
<dbReference type="GO" id="GO:0015937">
    <property type="term" value="P:coenzyme A biosynthetic process"/>
    <property type="evidence" value="ECO:0007669"/>
    <property type="project" value="UniProtKB-UniRule"/>
</dbReference>
<comment type="similarity">
    <text evidence="3">Belongs to the CoaE family.</text>
</comment>
<sequence>MRVIGLTGGIGTGKSTASSIIKSLNIKVIDCDIVSREVVKDKEVLNLLEETFGNKVITSSNELDRKQLGKIVFKSKENLNKLNSILHPIMKIRIKNYIKVYAKTEKLCIVDGAILIEAGFCDLVDDIILISSSEELQLKRVNERDGHSYEYIKDVIKSQMPLDEKKKYCKYIIENNEGIDELREKVENVIKTLLDLEA</sequence>
<keyword evidence="2 3" id="KW-0067">ATP-binding</keyword>
<comment type="pathway">
    <text evidence="3">Cofactor biosynthesis; coenzyme A biosynthesis; CoA from (R)-pantothenate: step 5/5.</text>
</comment>
<comment type="caution">
    <text evidence="5">The sequence shown here is derived from an EMBL/GenBank/DDBJ whole genome shotgun (WGS) entry which is preliminary data.</text>
</comment>
<gene>
    <name evidence="3 5" type="primary">coaE</name>
    <name evidence="5" type="ORF">CLCY_2c02880</name>
</gene>
<reference evidence="5 6" key="1">
    <citation type="submission" date="2015-06" db="EMBL/GenBank/DDBJ databases">
        <title>Draft genome sequence of the purine-degrading Clostridium cylindrosporum HC-1 (DSM 605).</title>
        <authorList>
            <person name="Poehlein A."/>
            <person name="Schiel-Bengelsdorf B."/>
            <person name="Bengelsdorf F."/>
            <person name="Daniel R."/>
            <person name="Duerre P."/>
        </authorList>
    </citation>
    <scope>NUCLEOTIDE SEQUENCE [LARGE SCALE GENOMIC DNA]</scope>
    <source>
        <strain evidence="5 6">DSM 605</strain>
    </source>
</reference>
<dbReference type="SUPFAM" id="SSF52540">
    <property type="entry name" value="P-loop containing nucleoside triphosphate hydrolases"/>
    <property type="match status" value="1"/>
</dbReference>
<keyword evidence="3 5" id="KW-0808">Transferase</keyword>